<evidence type="ECO:0000313" key="1">
    <source>
        <dbReference type="EMBL" id="MYN47563.1"/>
    </source>
</evidence>
<dbReference type="Gene3D" id="3.40.50.300">
    <property type="entry name" value="P-loop containing nucleotide triphosphate hydrolases"/>
    <property type="match status" value="1"/>
</dbReference>
<evidence type="ECO:0000313" key="2">
    <source>
        <dbReference type="Proteomes" id="UP000444316"/>
    </source>
</evidence>
<protein>
    <submittedName>
        <fullName evidence="1">AAA family ATPase</fullName>
    </submittedName>
</protein>
<dbReference type="AlphaFoldDB" id="A0A845I2P5"/>
<sequence length="546" mass="60964">MQTLSPNCVTANYTPQRIPQFIGNKLIEALPPSMSDDELFLALSLNPPFAPEQRTWATHERMYMLKELKNFMVPLAKHIELARALDSMIRSGYVGRAPRTPEHTAIFKTIHEHEKAKRTFAQAANTHTPQISTSLIGISGMGKTTLVKRWCAHIDQVIYHPDLHVYQVPYLHIEMPSDGSSVKGLAHGILQKLDQLIPGANYYEEYAVKGRPGADTLMRSVARLLNRHFVGILICDEVQNLANSRKGQQTVMTELVSACNDLRVPILFIGTTKALKVLSLDFRQARRSCGHGVAPWQRLSFEVHPGEVNEWQVFVEILWQNQWVRNPVELTDDLLTAMYRYSQGIIDVAITLFASAQARAMLDESETITPELIRKVFVDELGPLHGAIDALYHDDVEAISLFDDIGSQIELNGIIDSMSRKAQSKASPLYQVTSNDATYAERISSGLVAMGFGEEESLAAAQSTIKPNQRLSLIEGSKKAIEALTVPKKTSRTKSKELNEEIATFDGRPADYRRALSAAKQTGESVLHHMRALGLVKPTHQLLELR</sequence>
<gene>
    <name evidence="1" type="ORF">GTP23_21175</name>
</gene>
<name>A0A845I2P5_9BURK</name>
<dbReference type="EMBL" id="WWCL01000005">
    <property type="protein sequence ID" value="MYN47563.1"/>
    <property type="molecule type" value="Genomic_DNA"/>
</dbReference>
<dbReference type="SUPFAM" id="SSF52540">
    <property type="entry name" value="P-loop containing nucleoside triphosphate hydrolases"/>
    <property type="match status" value="1"/>
</dbReference>
<organism evidence="1 2">
    <name type="scientific">Duganella fentianensis</name>
    <dbReference type="NCBI Taxonomy" id="2692177"/>
    <lineage>
        <taxon>Bacteria</taxon>
        <taxon>Pseudomonadati</taxon>
        <taxon>Pseudomonadota</taxon>
        <taxon>Betaproteobacteria</taxon>
        <taxon>Burkholderiales</taxon>
        <taxon>Oxalobacteraceae</taxon>
        <taxon>Telluria group</taxon>
        <taxon>Duganella</taxon>
    </lineage>
</organism>
<proteinExistence type="predicted"/>
<keyword evidence="2" id="KW-1185">Reference proteome</keyword>
<comment type="caution">
    <text evidence="1">The sequence shown here is derived from an EMBL/GenBank/DDBJ whole genome shotgun (WGS) entry which is preliminary data.</text>
</comment>
<reference evidence="1" key="1">
    <citation type="submission" date="2019-12" db="EMBL/GenBank/DDBJ databases">
        <title>Novel species isolated from a subtropical stream in China.</title>
        <authorList>
            <person name="Lu H."/>
        </authorList>
    </citation>
    <scope>NUCLEOTIDE SEQUENCE [LARGE SCALE GENOMIC DNA]</scope>
    <source>
        <strain evidence="1">FT93W</strain>
    </source>
</reference>
<dbReference type="InterPro" id="IPR008868">
    <property type="entry name" value="TniB"/>
</dbReference>
<accession>A0A845I2P5</accession>
<dbReference type="InterPro" id="IPR027417">
    <property type="entry name" value="P-loop_NTPase"/>
</dbReference>
<dbReference type="RefSeq" id="WP_161036956.1">
    <property type="nucleotide sequence ID" value="NZ_WWCL01000005.1"/>
</dbReference>
<dbReference type="Pfam" id="PF05621">
    <property type="entry name" value="TniB"/>
    <property type="match status" value="1"/>
</dbReference>
<dbReference type="Proteomes" id="UP000444316">
    <property type="component" value="Unassembled WGS sequence"/>
</dbReference>